<comment type="caution">
    <text evidence="2">The sequence shown here is derived from an EMBL/GenBank/DDBJ whole genome shotgun (WGS) entry which is preliminary data.</text>
</comment>
<dbReference type="EMBL" id="QKZV01000003">
    <property type="protein sequence ID" value="PZX63403.1"/>
    <property type="molecule type" value="Genomic_DNA"/>
</dbReference>
<evidence type="ECO:0000313" key="2">
    <source>
        <dbReference type="EMBL" id="PZX63403.1"/>
    </source>
</evidence>
<feature type="signal peptide" evidence="1">
    <location>
        <begin position="1"/>
        <end position="21"/>
    </location>
</feature>
<evidence type="ECO:0000256" key="1">
    <source>
        <dbReference type="SAM" id="SignalP"/>
    </source>
</evidence>
<name>A0A2W7RRN3_9BACT</name>
<proteinExistence type="predicted"/>
<protein>
    <submittedName>
        <fullName evidence="2">Uncharacterized protein</fullName>
    </submittedName>
</protein>
<keyword evidence="1" id="KW-0732">Signal</keyword>
<accession>A0A2W7RRN3</accession>
<feature type="chain" id="PRO_5015959500" evidence="1">
    <location>
        <begin position="22"/>
        <end position="193"/>
    </location>
</feature>
<gene>
    <name evidence="2" type="ORF">LX80_01045</name>
</gene>
<organism evidence="2 3">
    <name type="scientific">Hydrotalea sandarakina</name>
    <dbReference type="NCBI Taxonomy" id="1004304"/>
    <lineage>
        <taxon>Bacteria</taxon>
        <taxon>Pseudomonadati</taxon>
        <taxon>Bacteroidota</taxon>
        <taxon>Chitinophagia</taxon>
        <taxon>Chitinophagales</taxon>
        <taxon>Chitinophagaceae</taxon>
        <taxon>Hydrotalea</taxon>
    </lineage>
</organism>
<dbReference type="Proteomes" id="UP000249720">
    <property type="component" value="Unassembled WGS sequence"/>
</dbReference>
<evidence type="ECO:0000313" key="3">
    <source>
        <dbReference type="Proteomes" id="UP000249720"/>
    </source>
</evidence>
<sequence length="193" mass="22583">MKKNVSILLLLMFMNQHFIHAQEHTIYAIQQMDIEHHPMNIGKLKGQQIVVVNFLANTPNDIPFQLFFSLDTLYQQTKHAFQVILLPKKDNSAMLTDSALKHILSDMLHFPFTISASVSKYNLYDTTKNSLVRWLNNSKDNRHFENEYNHAAYKIYILNNKGELLSAFYEHPQINTIQLLKNIFIPNNQNDHN</sequence>
<keyword evidence="3" id="KW-1185">Reference proteome</keyword>
<dbReference type="AlphaFoldDB" id="A0A2W7RRN3"/>
<dbReference type="RefSeq" id="WP_146250388.1">
    <property type="nucleotide sequence ID" value="NZ_QKZV01000003.1"/>
</dbReference>
<reference evidence="2 3" key="1">
    <citation type="submission" date="2018-06" db="EMBL/GenBank/DDBJ databases">
        <title>Genomic Encyclopedia of Archaeal and Bacterial Type Strains, Phase II (KMG-II): from individual species to whole genera.</title>
        <authorList>
            <person name="Goeker M."/>
        </authorList>
    </citation>
    <scope>NUCLEOTIDE SEQUENCE [LARGE SCALE GENOMIC DNA]</scope>
    <source>
        <strain evidence="2 3">DSM 23241</strain>
    </source>
</reference>
<dbReference type="Gene3D" id="3.40.30.10">
    <property type="entry name" value="Glutaredoxin"/>
    <property type="match status" value="1"/>
</dbReference>